<dbReference type="Proteomes" id="UP000186308">
    <property type="component" value="Unassembled WGS sequence"/>
</dbReference>
<name>A0A8G2CMC6_ACIRU</name>
<dbReference type="RefSeq" id="WP_029312181.1">
    <property type="nucleotide sequence ID" value="NZ_FTNE01000012.1"/>
</dbReference>
<reference evidence="1 2" key="1">
    <citation type="submission" date="2017-01" db="EMBL/GenBank/DDBJ databases">
        <authorList>
            <person name="Varghese N."/>
            <person name="Submissions S."/>
        </authorList>
    </citation>
    <scope>NUCLEOTIDE SEQUENCE [LARGE SCALE GENOMIC DNA]</scope>
    <source>
        <strain evidence="1 2">ATCC 35905</strain>
    </source>
</reference>
<protein>
    <submittedName>
        <fullName evidence="1">Uncharacterized protein</fullName>
    </submittedName>
</protein>
<accession>A0A8G2CMC6</accession>
<dbReference type="AlphaFoldDB" id="A0A8G2CMC6"/>
<dbReference type="EMBL" id="FTNE01000012">
    <property type="protein sequence ID" value="SIQ95030.1"/>
    <property type="molecule type" value="Genomic_DNA"/>
</dbReference>
<proteinExistence type="predicted"/>
<organism evidence="1 2">
    <name type="scientific">Acidiphilium rubrum</name>
    <dbReference type="NCBI Taxonomy" id="526"/>
    <lineage>
        <taxon>Bacteria</taxon>
        <taxon>Pseudomonadati</taxon>
        <taxon>Pseudomonadota</taxon>
        <taxon>Alphaproteobacteria</taxon>
        <taxon>Acetobacterales</taxon>
        <taxon>Acidocellaceae</taxon>
        <taxon>Acidiphilium</taxon>
    </lineage>
</organism>
<evidence type="ECO:0000313" key="2">
    <source>
        <dbReference type="Proteomes" id="UP000186308"/>
    </source>
</evidence>
<gene>
    <name evidence="1" type="ORF">SAMN05421828_11265</name>
</gene>
<comment type="caution">
    <text evidence="1">The sequence shown here is derived from an EMBL/GenBank/DDBJ whole genome shotgun (WGS) entry which is preliminary data.</text>
</comment>
<keyword evidence="2" id="KW-1185">Reference proteome</keyword>
<dbReference type="OrthoDB" id="8258232at2"/>
<sequence>MTSVAVTLGGVAFRDFEVPAEIKFGGTQRLAVHQPVGGGRVVDVLGAAAGEITFGGTFSGPDAALRAQALDVALNIGATLPLAWDGFAFSVVITAFTATYQKPWWIPFQITLLSVENLVTAIPSALAQAGLDIASAAGFGGLSGVSLAGVSAGSSAGIAAGQASLAEAVSGAGSVLSAATTLFSGGVGAAQPIGALAALGAASSTLAGAAAAQAYLGRAAANVGLGAL</sequence>
<evidence type="ECO:0000313" key="1">
    <source>
        <dbReference type="EMBL" id="SIQ95030.1"/>
    </source>
</evidence>